<evidence type="ECO:0000313" key="1">
    <source>
        <dbReference type="EMBL" id="EEV19109.1"/>
    </source>
</evidence>
<proteinExistence type="predicted"/>
<organism evidence="1 2">
    <name type="scientific">Treponema vincentii ATCC 35580</name>
    <dbReference type="NCBI Taxonomy" id="596324"/>
    <lineage>
        <taxon>Bacteria</taxon>
        <taxon>Pseudomonadati</taxon>
        <taxon>Spirochaetota</taxon>
        <taxon>Spirochaetia</taxon>
        <taxon>Spirochaetales</taxon>
        <taxon>Treponemataceae</taxon>
        <taxon>Treponema</taxon>
    </lineage>
</organism>
<sequence>MMETISKLREKYNLHMSVERFVPGGDAPESDKSFIKDE</sequence>
<name>C8PTX0_9SPIR</name>
<dbReference type="STRING" id="596324.TREVI0001_0213"/>
<dbReference type="EMBL" id="ACYH01000073">
    <property type="protein sequence ID" value="EEV19109.1"/>
    <property type="molecule type" value="Genomic_DNA"/>
</dbReference>
<reference evidence="1 2" key="1">
    <citation type="submission" date="2009-07" db="EMBL/GenBank/DDBJ databases">
        <authorList>
            <person name="Madupu R."/>
            <person name="Sebastian Y."/>
            <person name="Durkin A.S."/>
            <person name="Torralba M."/>
            <person name="Methe B."/>
            <person name="Sutton G.G."/>
            <person name="Strausberg R.L."/>
            <person name="Nelson K.E."/>
        </authorList>
    </citation>
    <scope>NUCLEOTIDE SEQUENCE [LARGE SCALE GENOMIC DNA]</scope>
    <source>
        <strain evidence="1 2">ATCC 35580</strain>
    </source>
</reference>
<protein>
    <submittedName>
        <fullName evidence="1">Uncharacterized protein</fullName>
    </submittedName>
</protein>
<gene>
    <name evidence="1" type="ORF">TREVI0001_0213</name>
</gene>
<comment type="caution">
    <text evidence="1">The sequence shown here is derived from an EMBL/GenBank/DDBJ whole genome shotgun (WGS) entry which is preliminary data.</text>
</comment>
<dbReference type="Proteomes" id="UP000004509">
    <property type="component" value="Unassembled WGS sequence"/>
</dbReference>
<dbReference type="RefSeq" id="WP_006190354.1">
    <property type="nucleotide sequence ID" value="NZ_ACYH01000073.1"/>
</dbReference>
<accession>C8PTX0</accession>
<evidence type="ECO:0000313" key="2">
    <source>
        <dbReference type="Proteomes" id="UP000004509"/>
    </source>
</evidence>
<dbReference type="AlphaFoldDB" id="C8PTX0"/>